<dbReference type="PaxDb" id="2903-EOD21476"/>
<dbReference type="GeneID" id="17267021"/>
<accession>A0A0D3KJN7</accession>
<dbReference type="eggNOG" id="ENOG502SBVY">
    <property type="taxonomic scope" value="Eukaryota"/>
</dbReference>
<evidence type="ECO:0000256" key="1">
    <source>
        <dbReference type="SAM" id="MobiDB-lite"/>
    </source>
</evidence>
<dbReference type="Proteomes" id="UP000013827">
    <property type="component" value="Unassembled WGS sequence"/>
</dbReference>
<dbReference type="RefSeq" id="XP_005788401.1">
    <property type="nucleotide sequence ID" value="XM_005788344.1"/>
</dbReference>
<evidence type="ECO:0008006" key="4">
    <source>
        <dbReference type="Google" id="ProtNLM"/>
    </source>
</evidence>
<reference evidence="2" key="2">
    <citation type="submission" date="2024-10" db="UniProtKB">
        <authorList>
            <consortium name="EnsemblProtists"/>
        </authorList>
    </citation>
    <scope>IDENTIFICATION</scope>
</reference>
<sequence length="200" mass="21510">MLRRPVVRAALAVLGGSSTAAVRSSLHAAAPSDESLSALWGAAIDGMIAVPGAERIAAPNGSAVFALTAHNPMGEAAPAAVNREANRKLQADIASLRPVPRAWWHSFGFSAEEGWREDGFCVAFATDERRFARAQVLKLARAYRQAAIYQFSYKDGVLLREVVWCDPTKQEQAAEAPERMAPLRMPPESELADVGGARDL</sequence>
<dbReference type="RefSeq" id="XP_005773905.1">
    <property type="nucleotide sequence ID" value="XM_005773848.1"/>
</dbReference>
<dbReference type="EnsemblProtists" id="EOD21476">
    <property type="protein sequence ID" value="EOD21476"/>
    <property type="gene ID" value="EMIHUDRAFT_241163"/>
</dbReference>
<organism evidence="2 3">
    <name type="scientific">Emiliania huxleyi (strain CCMP1516)</name>
    <dbReference type="NCBI Taxonomy" id="280463"/>
    <lineage>
        <taxon>Eukaryota</taxon>
        <taxon>Haptista</taxon>
        <taxon>Haptophyta</taxon>
        <taxon>Prymnesiophyceae</taxon>
        <taxon>Isochrysidales</taxon>
        <taxon>Noelaerhabdaceae</taxon>
        <taxon>Emiliania</taxon>
    </lineage>
</organism>
<keyword evidence="3" id="KW-1185">Reference proteome</keyword>
<reference evidence="3" key="1">
    <citation type="journal article" date="2013" name="Nature">
        <title>Pan genome of the phytoplankton Emiliania underpins its global distribution.</title>
        <authorList>
            <person name="Read B.A."/>
            <person name="Kegel J."/>
            <person name="Klute M.J."/>
            <person name="Kuo A."/>
            <person name="Lefebvre S.C."/>
            <person name="Maumus F."/>
            <person name="Mayer C."/>
            <person name="Miller J."/>
            <person name="Monier A."/>
            <person name="Salamov A."/>
            <person name="Young J."/>
            <person name="Aguilar M."/>
            <person name="Claverie J.M."/>
            <person name="Frickenhaus S."/>
            <person name="Gonzalez K."/>
            <person name="Herman E.K."/>
            <person name="Lin Y.C."/>
            <person name="Napier J."/>
            <person name="Ogata H."/>
            <person name="Sarno A.F."/>
            <person name="Shmutz J."/>
            <person name="Schroeder D."/>
            <person name="de Vargas C."/>
            <person name="Verret F."/>
            <person name="von Dassow P."/>
            <person name="Valentin K."/>
            <person name="Van de Peer Y."/>
            <person name="Wheeler G."/>
            <person name="Dacks J.B."/>
            <person name="Delwiche C.F."/>
            <person name="Dyhrman S.T."/>
            <person name="Glockner G."/>
            <person name="John U."/>
            <person name="Richards T."/>
            <person name="Worden A.Z."/>
            <person name="Zhang X."/>
            <person name="Grigoriev I.V."/>
            <person name="Allen A.E."/>
            <person name="Bidle K."/>
            <person name="Borodovsky M."/>
            <person name="Bowler C."/>
            <person name="Brownlee C."/>
            <person name="Cock J.M."/>
            <person name="Elias M."/>
            <person name="Gladyshev V.N."/>
            <person name="Groth M."/>
            <person name="Guda C."/>
            <person name="Hadaegh A."/>
            <person name="Iglesias-Rodriguez M.D."/>
            <person name="Jenkins J."/>
            <person name="Jones B.M."/>
            <person name="Lawson T."/>
            <person name="Leese F."/>
            <person name="Lindquist E."/>
            <person name="Lobanov A."/>
            <person name="Lomsadze A."/>
            <person name="Malik S.B."/>
            <person name="Marsh M.E."/>
            <person name="Mackinder L."/>
            <person name="Mock T."/>
            <person name="Mueller-Roeber B."/>
            <person name="Pagarete A."/>
            <person name="Parker M."/>
            <person name="Probert I."/>
            <person name="Quesneville H."/>
            <person name="Raines C."/>
            <person name="Rensing S.A."/>
            <person name="Riano-Pachon D.M."/>
            <person name="Richier S."/>
            <person name="Rokitta S."/>
            <person name="Shiraiwa Y."/>
            <person name="Soanes D.M."/>
            <person name="van der Giezen M."/>
            <person name="Wahlund T.M."/>
            <person name="Williams B."/>
            <person name="Wilson W."/>
            <person name="Wolfe G."/>
            <person name="Wurch L.L."/>
        </authorList>
    </citation>
    <scope>NUCLEOTIDE SEQUENCE</scope>
</reference>
<dbReference type="KEGG" id="ehx:EMIHUDRAFT_241163"/>
<dbReference type="KEGG" id="ehx:EMIHUDRAFT_227116"/>
<dbReference type="InterPro" id="IPR021710">
    <property type="entry name" value="DUF3293"/>
</dbReference>
<dbReference type="HOGENOM" id="CLU_1368459_0_0_1"/>
<dbReference type="OMA" id="AIMAWNP"/>
<dbReference type="AlphaFoldDB" id="A0A0D3KJN7"/>
<feature type="region of interest" description="Disordered" evidence="1">
    <location>
        <begin position="171"/>
        <end position="200"/>
    </location>
</feature>
<proteinExistence type="predicted"/>
<dbReference type="GeneID" id="17281243"/>
<dbReference type="EnsemblProtists" id="EOD35972">
    <property type="protein sequence ID" value="EOD35972"/>
    <property type="gene ID" value="EMIHUDRAFT_227116"/>
</dbReference>
<name>A0A0D3KJN7_EMIH1</name>
<evidence type="ECO:0000313" key="2">
    <source>
        <dbReference type="EnsemblProtists" id="EOD35972"/>
    </source>
</evidence>
<evidence type="ECO:0000313" key="3">
    <source>
        <dbReference type="Proteomes" id="UP000013827"/>
    </source>
</evidence>
<dbReference type="Pfam" id="PF11697">
    <property type="entry name" value="DUF3293"/>
    <property type="match status" value="1"/>
</dbReference>
<protein>
    <recommendedName>
        <fullName evidence="4">DUF3293 domain-containing protein</fullName>
    </recommendedName>
</protein>